<feature type="active site" evidence="4">
    <location>
        <position position="424"/>
    </location>
</feature>
<dbReference type="PROSITE" id="PS51274">
    <property type="entry name" value="GATASE_COBBQ"/>
    <property type="match status" value="1"/>
</dbReference>
<dbReference type="GO" id="GO:0015420">
    <property type="term" value="F:ABC-type vitamin B12 transporter activity"/>
    <property type="evidence" value="ECO:0007669"/>
    <property type="project" value="UniProtKB-UniRule"/>
</dbReference>
<evidence type="ECO:0000256" key="1">
    <source>
        <dbReference type="ARBA" id="ARBA00004953"/>
    </source>
</evidence>
<dbReference type="InterPro" id="IPR029062">
    <property type="entry name" value="Class_I_gatase-like"/>
</dbReference>
<dbReference type="HAMAP" id="MF_00028">
    <property type="entry name" value="CobQ"/>
    <property type="match status" value="1"/>
</dbReference>
<comment type="function">
    <text evidence="4">Catalyzes amidations at positions B, D, E, and G on adenosylcobyrinic A,C-diamide. NH(2) groups are provided by glutamine, and one molecule of ATP is hydrogenolyzed for each amidation.</text>
</comment>
<feature type="active site" description="Nucleophile" evidence="4">
    <location>
        <position position="327"/>
    </location>
</feature>
<evidence type="ECO:0000256" key="2">
    <source>
        <dbReference type="ARBA" id="ARBA00022573"/>
    </source>
</evidence>
<dbReference type="NCBIfam" id="TIGR00313">
    <property type="entry name" value="cobQ"/>
    <property type="match status" value="1"/>
</dbReference>
<comment type="pathway">
    <text evidence="1 4">Cofactor biosynthesis; adenosylcobalamin biosynthesis.</text>
</comment>
<organism evidence="7 8">
    <name type="scientific">Alkalicoccus halolimnae</name>
    <dbReference type="NCBI Taxonomy" id="1667239"/>
    <lineage>
        <taxon>Bacteria</taxon>
        <taxon>Bacillati</taxon>
        <taxon>Bacillota</taxon>
        <taxon>Bacilli</taxon>
        <taxon>Bacillales</taxon>
        <taxon>Bacillaceae</taxon>
        <taxon>Alkalicoccus</taxon>
    </lineage>
</organism>
<dbReference type="RefSeq" id="WP_246125695.1">
    <property type="nucleotide sequence ID" value="NZ_CP144914.1"/>
</dbReference>
<keyword evidence="3 4" id="KW-0315">Glutamine amidotransferase</keyword>
<dbReference type="NCBIfam" id="NF001989">
    <property type="entry name" value="PRK00784.1"/>
    <property type="match status" value="1"/>
</dbReference>
<feature type="domain" description="CobB/CobQ-like glutamine amidotransferase" evidence="6">
    <location>
        <begin position="249"/>
        <end position="432"/>
    </location>
</feature>
<protein>
    <recommendedName>
        <fullName evidence="4">Cobyric acid synthase</fullName>
    </recommendedName>
</protein>
<dbReference type="PANTHER" id="PTHR21343">
    <property type="entry name" value="DETHIOBIOTIN SYNTHETASE"/>
    <property type="match status" value="1"/>
</dbReference>
<dbReference type="InterPro" id="IPR011698">
    <property type="entry name" value="GATase_3"/>
</dbReference>
<dbReference type="InterPro" id="IPR027417">
    <property type="entry name" value="P-loop_NTPase"/>
</dbReference>
<dbReference type="GO" id="GO:0003824">
    <property type="term" value="F:catalytic activity"/>
    <property type="evidence" value="ECO:0007669"/>
    <property type="project" value="InterPro"/>
</dbReference>
<dbReference type="KEGG" id="ahal:FTX54_003090"/>
<keyword evidence="8" id="KW-1185">Reference proteome</keyword>
<proteinExistence type="inferred from homology"/>
<dbReference type="Proteomes" id="UP000321816">
    <property type="component" value="Chromosome"/>
</dbReference>
<reference evidence="7 8" key="1">
    <citation type="submission" date="2024-01" db="EMBL/GenBank/DDBJ databases">
        <title>Complete Genome Sequence of Alkalicoccus halolimnae BZ-SZ-XJ29T, a Moderately Halophilic Bacterium Isolated from a Salt Lake.</title>
        <authorList>
            <person name="Zhao B."/>
        </authorList>
    </citation>
    <scope>NUCLEOTIDE SEQUENCE [LARGE SCALE GENOMIC DNA]</scope>
    <source>
        <strain evidence="7 8">BZ-SZ-XJ29</strain>
    </source>
</reference>
<dbReference type="PANTHER" id="PTHR21343:SF1">
    <property type="entry name" value="COBYRIC ACID SYNTHASE"/>
    <property type="match status" value="1"/>
</dbReference>
<comment type="similarity">
    <text evidence="4">Belongs to the CobB/CobQ family. CobQ subfamily.</text>
</comment>
<dbReference type="Pfam" id="PF07685">
    <property type="entry name" value="GATase_3"/>
    <property type="match status" value="1"/>
</dbReference>
<dbReference type="SUPFAM" id="SSF52540">
    <property type="entry name" value="P-loop containing nucleoside triphosphate hydrolases"/>
    <property type="match status" value="1"/>
</dbReference>
<dbReference type="EMBL" id="CP144914">
    <property type="protein sequence ID" value="WWD80567.1"/>
    <property type="molecule type" value="Genomic_DNA"/>
</dbReference>
<dbReference type="Gene3D" id="3.40.50.300">
    <property type="entry name" value="P-loop containing nucleotide triphosphate hydrolases"/>
    <property type="match status" value="1"/>
</dbReference>
<evidence type="ECO:0000256" key="4">
    <source>
        <dbReference type="HAMAP-Rule" id="MF_00028"/>
    </source>
</evidence>
<dbReference type="AlphaFoldDB" id="A0AAJ8LVV2"/>
<evidence type="ECO:0000259" key="5">
    <source>
        <dbReference type="Pfam" id="PF01656"/>
    </source>
</evidence>
<keyword evidence="2 4" id="KW-0169">Cobalamin biosynthesis</keyword>
<evidence type="ECO:0000256" key="3">
    <source>
        <dbReference type="ARBA" id="ARBA00022962"/>
    </source>
</evidence>
<dbReference type="Gene3D" id="3.40.50.880">
    <property type="match status" value="1"/>
</dbReference>
<dbReference type="Pfam" id="PF01656">
    <property type="entry name" value="CbiA"/>
    <property type="match status" value="1"/>
</dbReference>
<dbReference type="SUPFAM" id="SSF52317">
    <property type="entry name" value="Class I glutamine amidotransferase-like"/>
    <property type="match status" value="1"/>
</dbReference>
<evidence type="ECO:0000313" key="8">
    <source>
        <dbReference type="Proteomes" id="UP000321816"/>
    </source>
</evidence>
<evidence type="ECO:0000259" key="6">
    <source>
        <dbReference type="Pfam" id="PF07685"/>
    </source>
</evidence>
<dbReference type="GO" id="GO:0009236">
    <property type="term" value="P:cobalamin biosynthetic process"/>
    <property type="evidence" value="ECO:0007669"/>
    <property type="project" value="UniProtKB-UniRule"/>
</dbReference>
<dbReference type="CDD" id="cd05389">
    <property type="entry name" value="CobQ_N"/>
    <property type="match status" value="1"/>
</dbReference>
<evidence type="ECO:0000313" key="7">
    <source>
        <dbReference type="EMBL" id="WWD80567.1"/>
    </source>
</evidence>
<dbReference type="CDD" id="cd01750">
    <property type="entry name" value="GATase1_CobQ"/>
    <property type="match status" value="1"/>
</dbReference>
<dbReference type="InterPro" id="IPR004459">
    <property type="entry name" value="CobQ_synth"/>
</dbReference>
<gene>
    <name evidence="4" type="primary">cobQ</name>
    <name evidence="7" type="ORF">FTX54_003090</name>
</gene>
<accession>A0AAJ8LVV2</accession>
<dbReference type="InterPro" id="IPR033949">
    <property type="entry name" value="CobQ_GATase1"/>
</dbReference>
<dbReference type="InterPro" id="IPR002586">
    <property type="entry name" value="CobQ/CobB/MinD/ParA_Nub-bd_dom"/>
</dbReference>
<sequence length="492" mass="54716">MIQGTHSDAGKSMTAAALCRIFAEDGWKTAPFKSQNMALNSYITKDGKEIGRAQGVQAEAAGIEATTDMNPILIKPSAEASAQIVVHGRPLRTMQAGEYRQDYYETGLKVIEQAYRNLENNYERIVIEGAGSPAEINLNDRELVNMKVAEIADSPVILVSDIDRGGVFASIVGTLQLLTEQERRRVAGIIINKFRGDISLLEPGMDWLESYTGKPVFGVLPYIEDLALEEEDSLGLSKYESAGSGEEIDIAVISYPRISNYTDVDPLVHEPDCRVRFVRSASDLGEPDLIILPGSKSTTADLTYLREKGFPDKLQKLQNKTRIVGICGGFQMLGHTIADPEGVESTERETSGLSFFPTMYTQLSREKVTVHAAGKLHLDGKSIDVKGYEIHMGLTEHQENPWIEKADGTFDGIRNGHTAGSYFHGLFHNDEWRHAYLNGIRKEKNLPSIERPQFGTIRENSFQKLAAAFREHIDMEKLEAAMLHHREELCDE</sequence>
<dbReference type="InterPro" id="IPR047045">
    <property type="entry name" value="CobQ_N"/>
</dbReference>
<name>A0AAJ8LVV2_9BACI</name>
<feature type="domain" description="CobQ/CobB/MinD/ParA nucleotide binding" evidence="5">
    <location>
        <begin position="1"/>
        <end position="228"/>
    </location>
</feature>